<dbReference type="RefSeq" id="WP_284350983.1">
    <property type="nucleotide sequence ID" value="NZ_BRXS01000004.1"/>
</dbReference>
<comment type="subcellular location">
    <subcellularLocation>
        <location evidence="1">Cell membrane</location>
        <topology evidence="1">Multi-pass membrane protein</topology>
    </subcellularLocation>
</comment>
<feature type="transmembrane region" description="Helical" evidence="9">
    <location>
        <begin position="210"/>
        <end position="227"/>
    </location>
</feature>
<evidence type="ECO:0000256" key="9">
    <source>
        <dbReference type="SAM" id="Phobius"/>
    </source>
</evidence>
<comment type="caution">
    <text evidence="10">The sequence shown here is derived from an EMBL/GenBank/DDBJ whole genome shotgun (WGS) entry which is preliminary data.</text>
</comment>
<evidence type="ECO:0000256" key="8">
    <source>
        <dbReference type="ARBA" id="ARBA00023136"/>
    </source>
</evidence>
<feature type="transmembrane region" description="Helical" evidence="9">
    <location>
        <begin position="7"/>
        <end position="27"/>
    </location>
</feature>
<dbReference type="EMBL" id="BRXS01000004">
    <property type="protein sequence ID" value="GLC26533.1"/>
    <property type="molecule type" value="Genomic_DNA"/>
</dbReference>
<dbReference type="AlphaFoldDB" id="A0AA37VBK2"/>
<evidence type="ECO:0000313" key="10">
    <source>
        <dbReference type="EMBL" id="GLC26533.1"/>
    </source>
</evidence>
<gene>
    <name evidence="10" type="ORF">rosag_30460</name>
</gene>
<keyword evidence="3" id="KW-1003">Cell membrane</keyword>
<evidence type="ECO:0000256" key="6">
    <source>
        <dbReference type="ARBA" id="ARBA00022692"/>
    </source>
</evidence>
<protein>
    <recommendedName>
        <fullName evidence="12">PTS system sorbose-specific iic component</fullName>
    </recommendedName>
</protein>
<feature type="transmembrane region" description="Helical" evidence="9">
    <location>
        <begin position="33"/>
        <end position="61"/>
    </location>
</feature>
<evidence type="ECO:0000256" key="5">
    <source>
        <dbReference type="ARBA" id="ARBA00022683"/>
    </source>
</evidence>
<keyword evidence="6 9" id="KW-0812">Transmembrane</keyword>
<evidence type="ECO:0000313" key="11">
    <source>
        <dbReference type="Proteomes" id="UP001161325"/>
    </source>
</evidence>
<organism evidence="10 11">
    <name type="scientific">Roseisolibacter agri</name>
    <dbReference type="NCBI Taxonomy" id="2014610"/>
    <lineage>
        <taxon>Bacteria</taxon>
        <taxon>Pseudomonadati</taxon>
        <taxon>Gemmatimonadota</taxon>
        <taxon>Gemmatimonadia</taxon>
        <taxon>Gemmatimonadales</taxon>
        <taxon>Gemmatimonadaceae</taxon>
        <taxon>Roseisolibacter</taxon>
    </lineage>
</organism>
<evidence type="ECO:0000256" key="3">
    <source>
        <dbReference type="ARBA" id="ARBA00022475"/>
    </source>
</evidence>
<dbReference type="InterPro" id="IPR004700">
    <property type="entry name" value="PTS_IIC_man"/>
</dbReference>
<keyword evidence="5" id="KW-0598">Phosphotransferase system</keyword>
<feature type="transmembrane region" description="Helical" evidence="9">
    <location>
        <begin position="152"/>
        <end position="174"/>
    </location>
</feature>
<evidence type="ECO:0000256" key="7">
    <source>
        <dbReference type="ARBA" id="ARBA00022989"/>
    </source>
</evidence>
<reference evidence="10" key="1">
    <citation type="submission" date="2022-08" db="EMBL/GenBank/DDBJ databases">
        <title>Draft genome sequencing of Roseisolibacter agri AW1220.</title>
        <authorList>
            <person name="Tobiishi Y."/>
            <person name="Tonouchi A."/>
        </authorList>
    </citation>
    <scope>NUCLEOTIDE SEQUENCE</scope>
    <source>
        <strain evidence="10">AW1220</strain>
    </source>
</reference>
<dbReference type="GO" id="GO:0009401">
    <property type="term" value="P:phosphoenolpyruvate-dependent sugar phosphotransferase system"/>
    <property type="evidence" value="ECO:0007669"/>
    <property type="project" value="UniProtKB-KW"/>
</dbReference>
<keyword evidence="11" id="KW-1185">Reference proteome</keyword>
<keyword evidence="2" id="KW-0813">Transport</keyword>
<accession>A0AA37VBK2</accession>
<keyword evidence="7 9" id="KW-1133">Transmembrane helix</keyword>
<name>A0AA37VBK2_9BACT</name>
<sequence length="228" mass="23313">MSPDGDLLRLAFLGALLGLDVVSFPQAQVSRPLVAATLAGALVGDSMAGLLVGAVLELFALETLPVGASRYPEWGSAAVVGGGLFAQQASSSAGALCLSVLAGLATAWVSGESMVLLRRLNGQLARAHLDRLAAGSARSVVGLQMAGLGGDLVRGFALTVAALGIAQPLVRLAIGTWGVDQRWSQAFVVTLAAIVAGGAVWKLVHAVPRARWLFLGGLVVGLVAMWLW</sequence>
<proteinExistence type="predicted"/>
<feature type="transmembrane region" description="Helical" evidence="9">
    <location>
        <begin position="186"/>
        <end position="204"/>
    </location>
</feature>
<dbReference type="GO" id="GO:0005886">
    <property type="term" value="C:plasma membrane"/>
    <property type="evidence" value="ECO:0007669"/>
    <property type="project" value="UniProtKB-SubCell"/>
</dbReference>
<keyword evidence="4" id="KW-0762">Sugar transport</keyword>
<evidence type="ECO:0000256" key="2">
    <source>
        <dbReference type="ARBA" id="ARBA00022448"/>
    </source>
</evidence>
<evidence type="ECO:0000256" key="1">
    <source>
        <dbReference type="ARBA" id="ARBA00004651"/>
    </source>
</evidence>
<evidence type="ECO:0000256" key="4">
    <source>
        <dbReference type="ARBA" id="ARBA00022597"/>
    </source>
</evidence>
<dbReference type="Pfam" id="PF03609">
    <property type="entry name" value="EII-Sor"/>
    <property type="match status" value="1"/>
</dbReference>
<evidence type="ECO:0008006" key="12">
    <source>
        <dbReference type="Google" id="ProtNLM"/>
    </source>
</evidence>
<keyword evidence="8 9" id="KW-0472">Membrane</keyword>
<dbReference type="Proteomes" id="UP001161325">
    <property type="component" value="Unassembled WGS sequence"/>
</dbReference>